<evidence type="ECO:0000256" key="10">
    <source>
        <dbReference type="SAM" id="MobiDB-lite"/>
    </source>
</evidence>
<dbReference type="InterPro" id="IPR022151">
    <property type="entry name" value="Sox_N"/>
</dbReference>
<dbReference type="PANTHER" id="PTHR45803">
    <property type="entry name" value="SOX100B"/>
    <property type="match status" value="1"/>
</dbReference>
<feature type="DNA-binding region" description="HMG box" evidence="9">
    <location>
        <begin position="108"/>
        <end position="176"/>
    </location>
</feature>
<evidence type="ECO:0000256" key="8">
    <source>
        <dbReference type="ARBA" id="ARBA00040805"/>
    </source>
</evidence>
<dbReference type="InterPro" id="IPR009071">
    <property type="entry name" value="HMG_box_dom"/>
</dbReference>
<dbReference type="GO" id="GO:0000122">
    <property type="term" value="P:negative regulation of transcription by RNA polymerase II"/>
    <property type="evidence" value="ECO:0007669"/>
    <property type="project" value="TreeGrafter"/>
</dbReference>
<evidence type="ECO:0000259" key="11">
    <source>
        <dbReference type="PROSITE" id="PS50118"/>
    </source>
</evidence>
<feature type="domain" description="HMG box" evidence="11">
    <location>
        <begin position="108"/>
        <end position="176"/>
    </location>
</feature>
<dbReference type="GO" id="GO:0005634">
    <property type="term" value="C:nucleus"/>
    <property type="evidence" value="ECO:0007669"/>
    <property type="project" value="UniProtKB-SubCell"/>
</dbReference>
<dbReference type="GO" id="GO:0001755">
    <property type="term" value="P:neural crest cell migration"/>
    <property type="evidence" value="ECO:0007669"/>
    <property type="project" value="TreeGrafter"/>
</dbReference>
<dbReference type="InterPro" id="IPR036910">
    <property type="entry name" value="HMG_box_dom_sf"/>
</dbReference>
<gene>
    <name evidence="12" type="primary">SOX10</name>
</gene>
<reference evidence="12" key="2">
    <citation type="submission" date="2025-08" db="UniProtKB">
        <authorList>
            <consortium name="Ensembl"/>
        </authorList>
    </citation>
    <scope>IDENTIFICATION</scope>
</reference>
<organism evidence="12 13">
    <name type="scientific">Bos mutus grunniens</name>
    <name type="common">Wild yak</name>
    <name type="synonym">Bos grunniens</name>
    <dbReference type="NCBI Taxonomy" id="30521"/>
    <lineage>
        <taxon>Eukaryota</taxon>
        <taxon>Metazoa</taxon>
        <taxon>Chordata</taxon>
        <taxon>Craniata</taxon>
        <taxon>Vertebrata</taxon>
        <taxon>Euteleostomi</taxon>
        <taxon>Mammalia</taxon>
        <taxon>Eutheria</taxon>
        <taxon>Laurasiatheria</taxon>
        <taxon>Artiodactyla</taxon>
        <taxon>Ruminantia</taxon>
        <taxon>Pecora</taxon>
        <taxon>Bovidae</taxon>
        <taxon>Bovinae</taxon>
        <taxon>Bos</taxon>
    </lineage>
</organism>
<dbReference type="Ensembl" id="ENSBGRT00000004048.1">
    <property type="protein sequence ID" value="ENSBGRP00000003549.1"/>
    <property type="gene ID" value="ENSBGRG00000002144.1"/>
</dbReference>
<feature type="region of interest" description="Disordered" evidence="10">
    <location>
        <begin position="1"/>
        <end position="70"/>
    </location>
</feature>
<accession>A0A8B9WEM0</accession>
<dbReference type="GeneTree" id="ENSGT00940000158046"/>
<evidence type="ECO:0000313" key="13">
    <source>
        <dbReference type="Proteomes" id="UP000694520"/>
    </source>
</evidence>
<evidence type="ECO:0000256" key="3">
    <source>
        <dbReference type="ARBA" id="ARBA00022490"/>
    </source>
</evidence>
<feature type="region of interest" description="Disordered" evidence="10">
    <location>
        <begin position="164"/>
        <end position="204"/>
    </location>
</feature>
<keyword evidence="3" id="KW-0963">Cytoplasm</keyword>
<protein>
    <recommendedName>
        <fullName evidence="8">Transcription factor SOX-10</fullName>
    </recommendedName>
</protein>
<dbReference type="Gene3D" id="1.10.30.10">
    <property type="entry name" value="High mobility group box domain"/>
    <property type="match status" value="1"/>
</dbReference>
<name>A0A8B9WEM0_BOSMU</name>
<dbReference type="SMART" id="SM00398">
    <property type="entry name" value="HMG"/>
    <property type="match status" value="1"/>
</dbReference>
<dbReference type="AlphaFoldDB" id="A0A8B9WEM0"/>
<dbReference type="InterPro" id="IPR050917">
    <property type="entry name" value="SOX_TF"/>
</dbReference>
<dbReference type="GO" id="GO:0002009">
    <property type="term" value="P:morphogenesis of an epithelium"/>
    <property type="evidence" value="ECO:0007669"/>
    <property type="project" value="TreeGrafter"/>
</dbReference>
<evidence type="ECO:0000256" key="4">
    <source>
        <dbReference type="ARBA" id="ARBA00023015"/>
    </source>
</evidence>
<evidence type="ECO:0000256" key="2">
    <source>
        <dbReference type="ARBA" id="ARBA00004496"/>
    </source>
</evidence>
<evidence type="ECO:0000256" key="9">
    <source>
        <dbReference type="PROSITE-ProRule" id="PRU00267"/>
    </source>
</evidence>
<feature type="region of interest" description="Disordered" evidence="10">
    <location>
        <begin position="216"/>
        <end position="282"/>
    </location>
</feature>
<keyword evidence="5 9" id="KW-0238">DNA-binding</keyword>
<dbReference type="Pfam" id="PF12444">
    <property type="entry name" value="Sox_N"/>
    <property type="match status" value="1"/>
</dbReference>
<feature type="compositionally biased region" description="Basic and acidic residues" evidence="10">
    <location>
        <begin position="164"/>
        <end position="177"/>
    </location>
</feature>
<proteinExistence type="predicted"/>
<sequence>MAEEQDLSEVELSPVGSEEPRCLSPGSAPSLGPDGGGGGGGGSGLRASPGPGELGKVKKEQQDGEADDDKFPVCIREAVSQVLSGYDWTLVPMPVRVNGASKSNKPHVKRPMNAFMVWAQAARRKLADQYPHLHNAELSKTLGKLWRLLNESDKRPFIEEAERLRMQHKKDHPDYKYQPRRRKNGKAAQGESECPGGEAEQGGAAAIQAHYKSAHLDHRHPGEGSPMSDGNPEHPSGEPGAGITPLPEPWPTHPSDHPKDRAAVGQGRPQTGWALPGGGREASHRLRQHLRRGRVGPVPATQRAPGPRGRLLGGRLWAGQRPGCGQRTLCLDLQASRRGSAHGLAAWRGRQSPGEDGDGGAPGAPTLHRPAVHLADRLHLPQSAPLRLRLPLHLPPPV</sequence>
<evidence type="ECO:0000256" key="1">
    <source>
        <dbReference type="ARBA" id="ARBA00004123"/>
    </source>
</evidence>
<reference evidence="12" key="1">
    <citation type="submission" date="2019-05" db="EMBL/GenBank/DDBJ databases">
        <authorList>
            <person name="Zhang S."/>
            <person name="Liu J."/>
        </authorList>
    </citation>
    <scope>NUCLEOTIDE SEQUENCE [LARGE SCALE GENOMIC DNA]</scope>
</reference>
<dbReference type="GO" id="GO:0007422">
    <property type="term" value="P:peripheral nervous system development"/>
    <property type="evidence" value="ECO:0007669"/>
    <property type="project" value="TreeGrafter"/>
</dbReference>
<feature type="region of interest" description="Disordered" evidence="10">
    <location>
        <begin position="347"/>
        <end position="367"/>
    </location>
</feature>
<dbReference type="GO" id="GO:0000978">
    <property type="term" value="F:RNA polymerase II cis-regulatory region sequence-specific DNA binding"/>
    <property type="evidence" value="ECO:0007669"/>
    <property type="project" value="TreeGrafter"/>
</dbReference>
<dbReference type="SUPFAM" id="SSF47095">
    <property type="entry name" value="HMG-box"/>
    <property type="match status" value="1"/>
</dbReference>
<dbReference type="GO" id="GO:0000981">
    <property type="term" value="F:DNA-binding transcription factor activity, RNA polymerase II-specific"/>
    <property type="evidence" value="ECO:0007669"/>
    <property type="project" value="TreeGrafter"/>
</dbReference>
<dbReference type="PANTHER" id="PTHR45803:SF6">
    <property type="entry name" value="TRANSCRIPTION FACTOR SOX-10"/>
    <property type="match status" value="1"/>
</dbReference>
<reference evidence="12" key="3">
    <citation type="submission" date="2025-09" db="UniProtKB">
        <authorList>
            <consortium name="Ensembl"/>
        </authorList>
    </citation>
    <scope>IDENTIFICATION</scope>
</reference>
<dbReference type="GO" id="GO:0048484">
    <property type="term" value="P:enteric nervous system development"/>
    <property type="evidence" value="ECO:0007669"/>
    <property type="project" value="TreeGrafter"/>
</dbReference>
<dbReference type="GO" id="GO:0005737">
    <property type="term" value="C:cytoplasm"/>
    <property type="evidence" value="ECO:0007669"/>
    <property type="project" value="UniProtKB-SubCell"/>
</dbReference>
<dbReference type="Proteomes" id="UP000694520">
    <property type="component" value="Chromosome 5"/>
</dbReference>
<feature type="compositionally biased region" description="Low complexity" evidence="10">
    <location>
        <begin position="23"/>
        <end position="32"/>
    </location>
</feature>
<feature type="compositionally biased region" description="Gly residues" evidence="10">
    <location>
        <begin position="33"/>
        <end position="44"/>
    </location>
</feature>
<keyword evidence="4" id="KW-0805">Transcription regulation</keyword>
<keyword evidence="6" id="KW-0804">Transcription</keyword>
<keyword evidence="13" id="KW-1185">Reference proteome</keyword>
<evidence type="ECO:0000256" key="7">
    <source>
        <dbReference type="ARBA" id="ARBA00023242"/>
    </source>
</evidence>
<dbReference type="Pfam" id="PF00505">
    <property type="entry name" value="HMG_box"/>
    <property type="match status" value="1"/>
</dbReference>
<dbReference type="FunFam" id="1.10.30.10:FF:000004">
    <property type="entry name" value="Transcription factor SOX-10"/>
    <property type="match status" value="1"/>
</dbReference>
<evidence type="ECO:0000256" key="6">
    <source>
        <dbReference type="ARBA" id="ARBA00023163"/>
    </source>
</evidence>
<evidence type="ECO:0000313" key="12">
    <source>
        <dbReference type="Ensembl" id="ENSBGRP00000003549.1"/>
    </source>
</evidence>
<dbReference type="PROSITE" id="PS50118">
    <property type="entry name" value="HMG_BOX_2"/>
    <property type="match status" value="1"/>
</dbReference>
<evidence type="ECO:0000256" key="5">
    <source>
        <dbReference type="ARBA" id="ARBA00023125"/>
    </source>
</evidence>
<comment type="subcellular location">
    <subcellularLocation>
        <location evidence="2">Cytoplasm</location>
    </subcellularLocation>
    <subcellularLocation>
        <location evidence="1">Nucleus</location>
    </subcellularLocation>
</comment>
<dbReference type="CDD" id="cd22031">
    <property type="entry name" value="HMG-box_SoxE"/>
    <property type="match status" value="1"/>
</dbReference>
<keyword evidence="7 9" id="KW-0539">Nucleus</keyword>